<proteinExistence type="predicted"/>
<feature type="transmembrane region" description="Helical" evidence="1">
    <location>
        <begin position="562"/>
        <end position="588"/>
    </location>
</feature>
<dbReference type="Proteomes" id="UP000694844">
    <property type="component" value="Chromosome 5"/>
</dbReference>
<keyword evidence="2" id="KW-0732">Signal</keyword>
<feature type="transmembrane region" description="Helical" evidence="1">
    <location>
        <begin position="232"/>
        <end position="258"/>
    </location>
</feature>
<reference evidence="4" key="1">
    <citation type="submission" date="2025-08" db="UniProtKB">
        <authorList>
            <consortium name="RefSeq"/>
        </authorList>
    </citation>
    <scope>IDENTIFICATION</scope>
    <source>
        <tissue evidence="4">Whole sample</tissue>
    </source>
</reference>
<feature type="transmembrane region" description="Helical" evidence="1">
    <location>
        <begin position="388"/>
        <end position="412"/>
    </location>
</feature>
<protein>
    <submittedName>
        <fullName evidence="4">Uncharacterized protein LOC111134755</fullName>
    </submittedName>
</protein>
<dbReference type="GeneID" id="111134755"/>
<sequence>MMDVVRIACILVSSTVLVGGLTSHSWMDCVDDWPDTHSKDNDTSGCSFTVAPDSIDSFSKNIDQNRYNIAYLDLVFRNVTLRWTRCVVEAQKWVWTYAGVSGAKAYLTWPVEYNMLSLGLLDTHTLRNQRVELESKGHCNLVIGRSETFYVMEALANMTAKLIADSEDGVKYDESVWCYKERTIVANEKWWMCQYVICPFEAVAYRCCGWDNYRHGNEKVIKCKFTKSQLQWFLPFILGSFIYLYSPIFLFGIVGFLYRKCSLKQGRSLNVCRGVSVEYGTFPNLAYPFESMQGDLTTDIDVEEDEDVIFYNPVQCSSVFVCFRRSVCCVPKRCFRCLFVAACLSVLLIKLILYYYTERHFIQESVSQNVPMGFLSILAKDKGPYINYLAYFNGPVSALVVFVVFSLAFTCLPNDLATFLSKGLTEDNNGISTSPLTSDISIKTKFGSLQSIRDVNGYTKMKMIMISHILILLNIKFWKYCFLIDLARWNSFMKRRSKIRCLLVSVMFPIYCVVCLLESLLCLIYFGIPIVFLFITCIKVYCGAVVNLSLYQSIAFGILKSVLTVVVFTVLLILLYLFSIIFVDSFVFLSQVLTYTYTGLFANPDVSYGYIILAITIFMYIFDSINFIHSVYDDLFVHVRDVCVKLTEDKKYPEIQLVYSFDGFNGISKKLFTYVIRTTRPIRKEIFVTVLKIGFIASVLFFSVFLLSEFQDFRRMSDLMQAAVTIFVCLLPKIINCVCQVNETKWQIKRSIELRNAVHYYCRREMKRGRAFAL</sequence>
<evidence type="ECO:0000256" key="1">
    <source>
        <dbReference type="SAM" id="Phobius"/>
    </source>
</evidence>
<keyword evidence="3" id="KW-1185">Reference proteome</keyword>
<feature type="transmembrane region" description="Helical" evidence="1">
    <location>
        <begin position="334"/>
        <end position="356"/>
    </location>
</feature>
<evidence type="ECO:0000313" key="3">
    <source>
        <dbReference type="Proteomes" id="UP000694844"/>
    </source>
</evidence>
<evidence type="ECO:0000256" key="2">
    <source>
        <dbReference type="SAM" id="SignalP"/>
    </source>
</evidence>
<feature type="transmembrane region" description="Helical" evidence="1">
    <location>
        <begin position="608"/>
        <end position="628"/>
    </location>
</feature>
<feature type="transmembrane region" description="Helical" evidence="1">
    <location>
        <begin position="719"/>
        <end position="739"/>
    </location>
</feature>
<gene>
    <name evidence="4" type="primary">LOC111134755</name>
</gene>
<organism evidence="3 4">
    <name type="scientific">Crassostrea virginica</name>
    <name type="common">Eastern oyster</name>
    <dbReference type="NCBI Taxonomy" id="6565"/>
    <lineage>
        <taxon>Eukaryota</taxon>
        <taxon>Metazoa</taxon>
        <taxon>Spiralia</taxon>
        <taxon>Lophotrochozoa</taxon>
        <taxon>Mollusca</taxon>
        <taxon>Bivalvia</taxon>
        <taxon>Autobranchia</taxon>
        <taxon>Pteriomorphia</taxon>
        <taxon>Ostreida</taxon>
        <taxon>Ostreoidea</taxon>
        <taxon>Ostreidae</taxon>
        <taxon>Crassostrea</taxon>
    </lineage>
</organism>
<feature type="transmembrane region" description="Helical" evidence="1">
    <location>
        <begin position="686"/>
        <end position="707"/>
    </location>
</feature>
<feature type="transmembrane region" description="Helical" evidence="1">
    <location>
        <begin position="501"/>
        <end position="526"/>
    </location>
</feature>
<keyword evidence="1" id="KW-0472">Membrane</keyword>
<feature type="chain" id="PRO_5034581859" evidence="2">
    <location>
        <begin position="24"/>
        <end position="774"/>
    </location>
</feature>
<dbReference type="AlphaFoldDB" id="A0A8B8EIB4"/>
<keyword evidence="1" id="KW-0812">Transmembrane</keyword>
<feature type="transmembrane region" description="Helical" evidence="1">
    <location>
        <begin position="532"/>
        <end position="550"/>
    </location>
</feature>
<feature type="signal peptide" evidence="2">
    <location>
        <begin position="1"/>
        <end position="23"/>
    </location>
</feature>
<name>A0A8B8EIB4_CRAVI</name>
<keyword evidence="1" id="KW-1133">Transmembrane helix</keyword>
<dbReference type="OrthoDB" id="6130724at2759"/>
<evidence type="ECO:0000313" key="4">
    <source>
        <dbReference type="RefSeq" id="XP_022339805.1"/>
    </source>
</evidence>
<dbReference type="RefSeq" id="XP_022339805.1">
    <property type="nucleotide sequence ID" value="XM_022484097.1"/>
</dbReference>
<dbReference type="KEGG" id="cvn:111134755"/>
<accession>A0A8B8EIB4</accession>